<dbReference type="InterPro" id="IPR052894">
    <property type="entry name" value="AsmA-related"/>
</dbReference>
<proteinExistence type="predicted"/>
<protein>
    <submittedName>
        <fullName evidence="3">AsmA family protein</fullName>
    </submittedName>
</protein>
<feature type="region of interest" description="Disordered" evidence="1">
    <location>
        <begin position="566"/>
        <end position="587"/>
    </location>
</feature>
<evidence type="ECO:0000259" key="2">
    <source>
        <dbReference type="Pfam" id="PF05170"/>
    </source>
</evidence>
<organism evidence="3 4">
    <name type="scientific">Spongiibacter nanhainus</name>
    <dbReference type="NCBI Taxonomy" id="2794344"/>
    <lineage>
        <taxon>Bacteria</taxon>
        <taxon>Pseudomonadati</taxon>
        <taxon>Pseudomonadota</taxon>
        <taxon>Gammaproteobacteria</taxon>
        <taxon>Cellvibrionales</taxon>
        <taxon>Spongiibacteraceae</taxon>
        <taxon>Spongiibacter</taxon>
    </lineage>
</organism>
<feature type="domain" description="AsmA" evidence="2">
    <location>
        <begin position="413"/>
        <end position="767"/>
    </location>
</feature>
<name>A0A7T4UQM9_9GAMM</name>
<dbReference type="GO" id="GO:0090313">
    <property type="term" value="P:regulation of protein targeting to membrane"/>
    <property type="evidence" value="ECO:0007669"/>
    <property type="project" value="TreeGrafter"/>
</dbReference>
<keyword evidence="4" id="KW-1185">Reference proteome</keyword>
<reference evidence="3 4" key="1">
    <citation type="submission" date="2020-12" db="EMBL/GenBank/DDBJ databases">
        <authorList>
            <person name="Shan Y."/>
        </authorList>
    </citation>
    <scope>NUCLEOTIDE SEQUENCE [LARGE SCALE GENOMIC DNA]</scope>
    <source>
        <strain evidence="4">csc3.9</strain>
    </source>
</reference>
<gene>
    <name evidence="3" type="ORF">I6N98_03065</name>
</gene>
<dbReference type="InterPro" id="IPR007844">
    <property type="entry name" value="AsmA"/>
</dbReference>
<dbReference type="Proteomes" id="UP000596063">
    <property type="component" value="Chromosome"/>
</dbReference>
<evidence type="ECO:0000313" key="4">
    <source>
        <dbReference type="Proteomes" id="UP000596063"/>
    </source>
</evidence>
<dbReference type="PANTHER" id="PTHR30441">
    <property type="entry name" value="DUF748 DOMAIN-CONTAINING PROTEIN"/>
    <property type="match status" value="1"/>
</dbReference>
<feature type="region of interest" description="Disordered" evidence="1">
    <location>
        <begin position="880"/>
        <end position="919"/>
    </location>
</feature>
<dbReference type="GO" id="GO:0005886">
    <property type="term" value="C:plasma membrane"/>
    <property type="evidence" value="ECO:0007669"/>
    <property type="project" value="TreeGrafter"/>
</dbReference>
<sequence>MLKKLAFALLLILLLIIAAITTVLIKPDLLTGLIRDGGQRFAGLDITFTGLRSARKPLRLEIEGLRIANPSWPEPELLTLSQATIALQNMPFGQDPFWSLDAKGLNVTVASNDAGELNWISPTLSQAAEQEEEEPEADDDGPILPKDFNFDHVRIEDVTITWQAANNEPMVLKFPEIAGQRLQTASGELTLLLDYRQQRFALSGGIELFDPQQGILDYRLKLDHDKAKVESGGRLVLSPNLSGSEMSISLSAQDIPHLAALADIELAPLPAVTLSADIAIRPAYHISELVVTLDGQRIEGELQLDPAFEDIKAQLKANTLDIDALFPATEEDDVGLDNKGDAGGNAKAENGDKQLANAGTANGAASKDQQEAPIDWSWMQDRKIALDLNIGELDARGWQIKAAKLQATVDKRVDAKLKADEINEVATERQLTALDADVTFTPLSLDKPTQGTDAELTLNATSTALNLSAEGKVNVNGLAGTAVNVAAKAAQSQPVWALALQPWKEAGALDVDLDLTIEEQQYDVDATLGLGEQRSELVLTYHPGDIAKLNGELSASKLDLAFMRNLQSGPSDDEKPEPAANKSGRIFSDDTLPLDSLKSINAQLSINLKDIDTGYVHIENATLAPQLEDGKFQLDDGRLKFVHGEALASLLFDSSLETPALELDLKVDSEDYGEMGLEKLAGITGGKGKIRIELNSEGNSQRQLAANLDGQIDMKVKDLVAKGNALNLIGSDILSETIDKLNPFTKKRTQTDIECVAVHFKGKNGNFITDDGLALETDTTKIIGTGKVDLAQEELSLGVSPIARKGVGINVGAAAGLVRLGGTLSKPKVVADPGGMVTGSLSTGAAIYTGGLSLLAQGLYKRAMYSGSACDGELDAIPSVEALPDELINPPQPSEDGGTPENGTAPGSPASGAGTDSTP</sequence>
<accession>A0A7T4UQM9</accession>
<dbReference type="Pfam" id="PF05170">
    <property type="entry name" value="AsmA"/>
    <property type="match status" value="1"/>
</dbReference>
<feature type="compositionally biased region" description="Low complexity" evidence="1">
    <location>
        <begin position="903"/>
        <end position="919"/>
    </location>
</feature>
<dbReference type="RefSeq" id="WP_198570347.1">
    <property type="nucleotide sequence ID" value="NZ_CP066167.1"/>
</dbReference>
<dbReference type="KEGG" id="snan:I6N98_03065"/>
<dbReference type="EMBL" id="CP066167">
    <property type="protein sequence ID" value="QQD18861.1"/>
    <property type="molecule type" value="Genomic_DNA"/>
</dbReference>
<feature type="compositionally biased region" description="Acidic residues" evidence="1">
    <location>
        <begin position="129"/>
        <end position="141"/>
    </location>
</feature>
<evidence type="ECO:0000313" key="3">
    <source>
        <dbReference type="EMBL" id="QQD18861.1"/>
    </source>
</evidence>
<feature type="region of interest" description="Disordered" evidence="1">
    <location>
        <begin position="125"/>
        <end position="144"/>
    </location>
</feature>
<dbReference type="PANTHER" id="PTHR30441:SF8">
    <property type="entry name" value="DUF748 DOMAIN-CONTAINING PROTEIN"/>
    <property type="match status" value="1"/>
</dbReference>
<dbReference type="AlphaFoldDB" id="A0A7T4UQM9"/>
<evidence type="ECO:0000256" key="1">
    <source>
        <dbReference type="SAM" id="MobiDB-lite"/>
    </source>
</evidence>